<reference evidence="2 3" key="1">
    <citation type="submission" date="2020-07" db="EMBL/GenBank/DDBJ databases">
        <authorList>
            <person name="Feng H."/>
        </authorList>
    </citation>
    <scope>NUCLEOTIDE SEQUENCE [LARGE SCALE GENOMIC DNA]</scope>
    <source>
        <strain evidence="3">s-10</strain>
    </source>
</reference>
<dbReference type="EMBL" id="JACEIQ010000008">
    <property type="protein sequence ID" value="MBA4494622.1"/>
    <property type="molecule type" value="Genomic_DNA"/>
</dbReference>
<evidence type="ECO:0000313" key="3">
    <source>
        <dbReference type="Proteomes" id="UP000535491"/>
    </source>
</evidence>
<evidence type="ECO:0000256" key="1">
    <source>
        <dbReference type="SAM" id="MobiDB-lite"/>
    </source>
</evidence>
<dbReference type="RefSeq" id="WP_181751859.1">
    <property type="nucleotide sequence ID" value="NZ_JACEIQ010000008.1"/>
</dbReference>
<evidence type="ECO:0008006" key="4">
    <source>
        <dbReference type="Google" id="ProtNLM"/>
    </source>
</evidence>
<keyword evidence="3" id="KW-1185">Reference proteome</keyword>
<protein>
    <recommendedName>
        <fullName evidence="4">Transposase</fullName>
    </recommendedName>
</protein>
<feature type="compositionally biased region" description="Basic residues" evidence="1">
    <location>
        <begin position="15"/>
        <end position="26"/>
    </location>
</feature>
<name>A0A7W1WRA0_9BACL</name>
<sequence>MRKFVYIVKKRAEKRNGAKVRGRKPSPSKPIEKTVIKSSTDPSAGYMSRSGKPKGFHYLAHASIDTMIGIVQI</sequence>
<feature type="region of interest" description="Disordered" evidence="1">
    <location>
        <begin position="15"/>
        <end position="48"/>
    </location>
</feature>
<dbReference type="AlphaFoldDB" id="A0A7W1WRA0"/>
<evidence type="ECO:0000313" key="2">
    <source>
        <dbReference type="EMBL" id="MBA4494622.1"/>
    </source>
</evidence>
<gene>
    <name evidence="2" type="ORF">H1191_09920</name>
</gene>
<proteinExistence type="predicted"/>
<organism evidence="2 3">
    <name type="scientific">Paenactinomyces guangxiensis</name>
    <dbReference type="NCBI Taxonomy" id="1490290"/>
    <lineage>
        <taxon>Bacteria</taxon>
        <taxon>Bacillati</taxon>
        <taxon>Bacillota</taxon>
        <taxon>Bacilli</taxon>
        <taxon>Bacillales</taxon>
        <taxon>Thermoactinomycetaceae</taxon>
        <taxon>Paenactinomyces</taxon>
    </lineage>
</organism>
<dbReference type="Proteomes" id="UP000535491">
    <property type="component" value="Unassembled WGS sequence"/>
</dbReference>
<accession>A0A7W1WRA0</accession>
<comment type="caution">
    <text evidence="2">The sequence shown here is derived from an EMBL/GenBank/DDBJ whole genome shotgun (WGS) entry which is preliminary data.</text>
</comment>